<evidence type="ECO:0000259" key="2">
    <source>
        <dbReference type="Pfam" id="PF05598"/>
    </source>
</evidence>
<dbReference type="NCBIfam" id="NF033551">
    <property type="entry name" value="transpos_IS1182"/>
    <property type="match status" value="1"/>
</dbReference>
<gene>
    <name evidence="4" type="ORF">NCTC13184_07158</name>
</gene>
<sequence>MDGGDGRGNGSWLRWNDPGGDGSHGMGGQSGWDTGNVDQGPARRAFLDSDFADWYPSDGRPGLSPARLALVSVLQFAENLTDRQAAQAVACRIDWKYTLGLDLDAAGFDHTVLCEFRERMAHGDRADRLLAVMVDRLAAAGLVKARGRQRTDSTHVLAAIRTLSRLELVGETLRAALDEIAGAAPEWLVEIMNPEWEQRYGRPIRYDRLPRGTDAQRAWVLTVGADGVELLGALAHPGAPKRLRRGRQAEILRQVWVQQFWFDSTGQLQWRDAKQTKDRRTRRSAPRRSTSAATGSPDPTSAQVPWSGTEIVSPHDPEARFCHYPGKAQWIGYKVHQTETCDDDLPHVIVHVLTTTAPEQDVHALQPIHTALAAQELLPGEHLVDAGYITPQVIHHAATEHAVTMIGPVREDPRAKEHPGFTKEDFIIDWAARTATCPQGITSPPWKPTVADQRPGISVLYRRGDCRDCTVRLQCTGNVDDKGRHLLLLPEPLQKIQSHARVEQKTLAWQQKYAARAGCEATVSETVHAHGLRRCRYRGLARTHVQHVLTAAGTDLIRLSQHPNRLKPKPPRRFHQLCLTRPSSRTA</sequence>
<protein>
    <submittedName>
        <fullName evidence="4">Transposase domain (DUF772)</fullName>
    </submittedName>
</protein>
<feature type="region of interest" description="Disordered" evidence="1">
    <location>
        <begin position="1"/>
        <end position="39"/>
    </location>
</feature>
<dbReference type="InterPro" id="IPR025668">
    <property type="entry name" value="Tnp_DDE_dom"/>
</dbReference>
<dbReference type="AlphaFoldDB" id="A0A378X7S7"/>
<dbReference type="PANTHER" id="PTHR35604:SF2">
    <property type="entry name" value="TRANSPOSASE INSH FOR INSERTION SEQUENCE ELEMENT IS5A-RELATED"/>
    <property type="match status" value="1"/>
</dbReference>
<dbReference type="Proteomes" id="UP000255082">
    <property type="component" value="Unassembled WGS sequence"/>
</dbReference>
<feature type="region of interest" description="Disordered" evidence="1">
    <location>
        <begin position="271"/>
        <end position="312"/>
    </location>
</feature>
<organism evidence="4 5">
    <name type="scientific">Nocardia africana</name>
    <dbReference type="NCBI Taxonomy" id="134964"/>
    <lineage>
        <taxon>Bacteria</taxon>
        <taxon>Bacillati</taxon>
        <taxon>Actinomycetota</taxon>
        <taxon>Actinomycetes</taxon>
        <taxon>Mycobacteriales</taxon>
        <taxon>Nocardiaceae</taxon>
        <taxon>Nocardia</taxon>
    </lineage>
</organism>
<feature type="domain" description="Transposase InsH N-terminal" evidence="2">
    <location>
        <begin position="46"/>
        <end position="119"/>
    </location>
</feature>
<feature type="compositionally biased region" description="Polar residues" evidence="1">
    <location>
        <begin position="297"/>
        <end position="306"/>
    </location>
</feature>
<dbReference type="PANTHER" id="PTHR35604">
    <property type="entry name" value="TRANSPOSASE INSH FOR INSERTION SEQUENCE ELEMENT IS5A-RELATED"/>
    <property type="match status" value="1"/>
</dbReference>
<name>A0A378X7S7_9NOCA</name>
<dbReference type="Pfam" id="PF13751">
    <property type="entry name" value="DDE_Tnp_1_6"/>
    <property type="match status" value="1"/>
</dbReference>
<dbReference type="InterPro" id="IPR008490">
    <property type="entry name" value="Transposase_InsH_N"/>
</dbReference>
<evidence type="ECO:0000256" key="1">
    <source>
        <dbReference type="SAM" id="MobiDB-lite"/>
    </source>
</evidence>
<evidence type="ECO:0000313" key="5">
    <source>
        <dbReference type="Proteomes" id="UP000255082"/>
    </source>
</evidence>
<proteinExistence type="predicted"/>
<reference evidence="4 5" key="1">
    <citation type="submission" date="2018-06" db="EMBL/GenBank/DDBJ databases">
        <authorList>
            <consortium name="Pathogen Informatics"/>
            <person name="Doyle S."/>
        </authorList>
    </citation>
    <scope>NUCLEOTIDE SEQUENCE [LARGE SCALE GENOMIC DNA]</scope>
    <source>
        <strain evidence="4 5">NCTC13184</strain>
    </source>
</reference>
<evidence type="ECO:0000259" key="3">
    <source>
        <dbReference type="Pfam" id="PF13751"/>
    </source>
</evidence>
<feature type="compositionally biased region" description="Gly residues" evidence="1">
    <location>
        <begin position="19"/>
        <end position="30"/>
    </location>
</feature>
<dbReference type="OrthoDB" id="3313640at2"/>
<dbReference type="EMBL" id="UGRU01000001">
    <property type="protein sequence ID" value="SUA48603.1"/>
    <property type="molecule type" value="Genomic_DNA"/>
</dbReference>
<accession>A0A378X7S7</accession>
<dbReference type="Pfam" id="PF05598">
    <property type="entry name" value="DUF772"/>
    <property type="match status" value="1"/>
</dbReference>
<dbReference type="InterPro" id="IPR047629">
    <property type="entry name" value="IS1182_transpos"/>
</dbReference>
<feature type="domain" description="Transposase DDE" evidence="3">
    <location>
        <begin position="436"/>
        <end position="559"/>
    </location>
</feature>
<evidence type="ECO:0000313" key="4">
    <source>
        <dbReference type="EMBL" id="SUA48603.1"/>
    </source>
</evidence>